<name>A0A1J9Q295_9EURO</name>
<dbReference type="AlphaFoldDB" id="A0A1J9Q295"/>
<reference evidence="1 2" key="1">
    <citation type="submission" date="2015-08" db="EMBL/GenBank/DDBJ databases">
        <title>Emmonsia species relationships and genome sequence.</title>
        <authorList>
            <person name="Cuomo C.A."/>
            <person name="Schwartz I.S."/>
            <person name="Kenyon C."/>
            <person name="De Hoog G.S."/>
            <person name="Govender N.P."/>
            <person name="Botha A."/>
            <person name="Moreno L."/>
            <person name="De Vries M."/>
            <person name="Munoz J.F."/>
            <person name="Stielow J.B."/>
        </authorList>
    </citation>
    <scope>NUCLEOTIDE SEQUENCE [LARGE SCALE GENOMIC DNA]</scope>
    <source>
        <strain evidence="1 2">EI222</strain>
    </source>
</reference>
<protein>
    <submittedName>
        <fullName evidence="1">Uncharacterized protein</fullName>
    </submittedName>
</protein>
<organism evidence="1 2">
    <name type="scientific">Blastomyces percursus</name>
    <dbReference type="NCBI Taxonomy" id="1658174"/>
    <lineage>
        <taxon>Eukaryota</taxon>
        <taxon>Fungi</taxon>
        <taxon>Dikarya</taxon>
        <taxon>Ascomycota</taxon>
        <taxon>Pezizomycotina</taxon>
        <taxon>Eurotiomycetes</taxon>
        <taxon>Eurotiomycetidae</taxon>
        <taxon>Onygenales</taxon>
        <taxon>Ajellomycetaceae</taxon>
        <taxon>Blastomyces</taxon>
    </lineage>
</organism>
<evidence type="ECO:0000313" key="1">
    <source>
        <dbReference type="EMBL" id="OJD22648.1"/>
    </source>
</evidence>
<keyword evidence="2" id="KW-1185">Reference proteome</keyword>
<gene>
    <name evidence="1" type="ORF">ACJ73_06003</name>
</gene>
<comment type="caution">
    <text evidence="1">The sequence shown here is derived from an EMBL/GenBank/DDBJ whole genome shotgun (WGS) entry which is preliminary data.</text>
</comment>
<dbReference type="EMBL" id="LGTZ01000996">
    <property type="protein sequence ID" value="OJD22648.1"/>
    <property type="molecule type" value="Genomic_DNA"/>
</dbReference>
<sequence>MCQDDNKIMTVFGDNPLEVRPKTEPVSSASQRIISTRARLSASSGNFQSLLQQTILRTPAPDSGLATYSDGTRLNEIRYERYMNNPEQRLSRPGIQ</sequence>
<accession>A0A1J9Q295</accession>
<proteinExistence type="predicted"/>
<dbReference type="VEuPathDB" id="FungiDB:ACJ73_06003"/>
<dbReference type="OrthoDB" id="4188714at2759"/>
<evidence type="ECO:0000313" key="2">
    <source>
        <dbReference type="Proteomes" id="UP000242791"/>
    </source>
</evidence>
<dbReference type="Proteomes" id="UP000242791">
    <property type="component" value="Unassembled WGS sequence"/>
</dbReference>